<dbReference type="NCBIfam" id="TIGR02604">
    <property type="entry name" value="Piru_Ver_Nterm"/>
    <property type="match status" value="1"/>
</dbReference>
<dbReference type="GO" id="GO:0046872">
    <property type="term" value="F:metal ion binding"/>
    <property type="evidence" value="ECO:0007669"/>
    <property type="project" value="UniProtKB-KW"/>
</dbReference>
<reference evidence="7 8" key="1">
    <citation type="submission" date="2019-03" db="EMBL/GenBank/DDBJ databases">
        <title>Deep-cultivation of Planctomycetes and their phenomic and genomic characterization uncovers novel biology.</title>
        <authorList>
            <person name="Wiegand S."/>
            <person name="Jogler M."/>
            <person name="Boedeker C."/>
            <person name="Pinto D."/>
            <person name="Vollmers J."/>
            <person name="Rivas-Marin E."/>
            <person name="Kohn T."/>
            <person name="Peeters S.H."/>
            <person name="Heuer A."/>
            <person name="Rast P."/>
            <person name="Oberbeckmann S."/>
            <person name="Bunk B."/>
            <person name="Jeske O."/>
            <person name="Meyerdierks A."/>
            <person name="Storesund J.E."/>
            <person name="Kallscheuer N."/>
            <person name="Luecker S."/>
            <person name="Lage O.M."/>
            <person name="Pohl T."/>
            <person name="Merkel B.J."/>
            <person name="Hornburger P."/>
            <person name="Mueller R.-W."/>
            <person name="Bruemmer F."/>
            <person name="Labrenz M."/>
            <person name="Spormann A.M."/>
            <person name="Op den Camp H."/>
            <person name="Overmann J."/>
            <person name="Amann R."/>
            <person name="Jetten M.S.M."/>
            <person name="Mascher T."/>
            <person name="Medema M.H."/>
            <person name="Devos D.P."/>
            <person name="Kaster A.-K."/>
            <person name="Ovreas L."/>
            <person name="Rohde M."/>
            <person name="Galperin M.Y."/>
            <person name="Jogler C."/>
        </authorList>
    </citation>
    <scope>NUCLEOTIDE SEQUENCE [LARGE SCALE GENOMIC DNA]</scope>
    <source>
        <strain evidence="7 8">V144</strain>
    </source>
</reference>
<organism evidence="7 8">
    <name type="scientific">Gimesia aquarii</name>
    <dbReference type="NCBI Taxonomy" id="2527964"/>
    <lineage>
        <taxon>Bacteria</taxon>
        <taxon>Pseudomonadati</taxon>
        <taxon>Planctomycetota</taxon>
        <taxon>Planctomycetia</taxon>
        <taxon>Planctomycetales</taxon>
        <taxon>Planctomycetaceae</taxon>
        <taxon>Gimesia</taxon>
    </lineage>
</organism>
<accession>A0A517VVX1</accession>
<dbReference type="GO" id="GO:0009055">
    <property type="term" value="F:electron transfer activity"/>
    <property type="evidence" value="ECO:0007669"/>
    <property type="project" value="InterPro"/>
</dbReference>
<dbReference type="InterPro" id="IPR036909">
    <property type="entry name" value="Cyt_c-like_dom_sf"/>
</dbReference>
<dbReference type="AlphaFoldDB" id="A0A517VVX1"/>
<feature type="chain" id="PRO_5022067980" evidence="5">
    <location>
        <begin position="23"/>
        <end position="871"/>
    </location>
</feature>
<keyword evidence="1 4" id="KW-0349">Heme</keyword>
<dbReference type="InterPro" id="IPR013428">
    <property type="entry name" value="Membrane-bound_put_N"/>
</dbReference>
<evidence type="ECO:0000313" key="8">
    <source>
        <dbReference type="Proteomes" id="UP000318704"/>
    </source>
</evidence>
<evidence type="ECO:0000313" key="7">
    <source>
        <dbReference type="EMBL" id="QDT97152.1"/>
    </source>
</evidence>
<keyword evidence="2 4" id="KW-0479">Metal-binding</keyword>
<protein>
    <submittedName>
        <fullName evidence="7">Cytochrome c</fullName>
    </submittedName>
</protein>
<evidence type="ECO:0000256" key="3">
    <source>
        <dbReference type="ARBA" id="ARBA00023004"/>
    </source>
</evidence>
<feature type="domain" description="Cytochrome c" evidence="6">
    <location>
        <begin position="730"/>
        <end position="867"/>
    </location>
</feature>
<sequence length="871" mass="96924" precursor="true">MKYFTICSLTTGCLLAVSSLIAAERKPQVKTLQPGVRISLVAEHPDLSTPTGIDVDEQGRIWVVATHTHFRPDDYVGPEHDEILVFTDRNGDGSAIKRQVFYNATDATMDLELGRDGWVYLAERDRILRIKDTDGDGKADIEENIGTLKTEANYPHNGLEGMAWHPDGDLVFALGENYAKPWTLKGTDGTSINGAGKGGIFRCTADGKKLTRIASGFWNPFGVCVRADGEIFAAENDPGERPPCRVLHIVEGGDYGYERSYGAEAHHPFVSWNGELRGTLPMIHPSGEAPCGLLPLGRGLLVPSWSDHRIDFFPLTQKGATYESKPITLVKGGRYFRPSCIAKDPGAKGQKRIWYLSDWVDGRYQAHGYGRLWKLEVDLQQAPWVGNLDLEPPTQKAQLSADLRSGKVKHNRKKLLRFAQDEDPFLAQSALISLSREASIWTPEDVTGWSAADRVQAVLALKLANASPQKWIKLLLSDKSADVQFETLRWISDARLKTFLPEVEQKLSQSDLDYRRFEAAIATWNTLKGKPEAGIRNPTLLLAKVKDANSAPRIRAYALRLLPTQPRSAPKEGVQPVHSFPKELTLELLQQLLELRDEVLSLEVVRTLAANSIMSQKLLVKIAADPKQSVSLRAEAIAGLASVAEQNSAFLLKLAGDKERIVREEALRSLRSVQHTSEDVLALKMLASQYPESADLFQAALAPKSLTTGRPALTDTQAWLQAIEAVKKPADLESGRRIFHHARLASCSDCHRHGGRGNVVGPDLSSLGNRKDRMWLLRSILEPSREMAPEYQPRTIILNDGRTFTGIRLRSYVKETIRDANGQNRTFDRNDIEMMVESPTSFMPSGLVHRLTDRELKDLIAYLESNSHRKE</sequence>
<dbReference type="InterPro" id="IPR011042">
    <property type="entry name" value="6-blade_b-propeller_TolB-like"/>
</dbReference>
<dbReference type="NCBIfam" id="TIGR02603">
    <property type="entry name" value="CxxCH_TIGR02603"/>
    <property type="match status" value="1"/>
</dbReference>
<keyword evidence="3 4" id="KW-0408">Iron</keyword>
<dbReference type="InterPro" id="IPR016024">
    <property type="entry name" value="ARM-type_fold"/>
</dbReference>
<feature type="signal peptide" evidence="5">
    <location>
        <begin position="1"/>
        <end position="22"/>
    </location>
</feature>
<evidence type="ECO:0000256" key="2">
    <source>
        <dbReference type="ARBA" id="ARBA00022723"/>
    </source>
</evidence>
<proteinExistence type="predicted"/>
<dbReference type="Gene3D" id="1.10.760.10">
    <property type="entry name" value="Cytochrome c-like domain"/>
    <property type="match status" value="1"/>
</dbReference>
<dbReference type="Pfam" id="PF23500">
    <property type="entry name" value="DUF7133"/>
    <property type="match status" value="1"/>
</dbReference>
<evidence type="ECO:0000256" key="4">
    <source>
        <dbReference type="PROSITE-ProRule" id="PRU00433"/>
    </source>
</evidence>
<dbReference type="RefSeq" id="WP_144985528.1">
    <property type="nucleotide sequence ID" value="NZ_CP037920.1"/>
</dbReference>
<dbReference type="SUPFAM" id="SSF46626">
    <property type="entry name" value="Cytochrome c"/>
    <property type="match status" value="1"/>
</dbReference>
<dbReference type="InterPro" id="IPR013427">
    <property type="entry name" value="Haem-bd_dom_put"/>
</dbReference>
<dbReference type="KEGG" id="gaw:V144x_26230"/>
<dbReference type="SUPFAM" id="SSF50952">
    <property type="entry name" value="Soluble quinoprotein glucose dehydrogenase"/>
    <property type="match status" value="1"/>
</dbReference>
<gene>
    <name evidence="7" type="ORF">V144x_26230</name>
</gene>
<keyword evidence="5" id="KW-0732">Signal</keyword>
<dbReference type="GO" id="GO:0020037">
    <property type="term" value="F:heme binding"/>
    <property type="evidence" value="ECO:0007669"/>
    <property type="project" value="InterPro"/>
</dbReference>
<evidence type="ECO:0000256" key="5">
    <source>
        <dbReference type="SAM" id="SignalP"/>
    </source>
</evidence>
<dbReference type="EMBL" id="CP037920">
    <property type="protein sequence ID" value="QDT97152.1"/>
    <property type="molecule type" value="Genomic_DNA"/>
</dbReference>
<dbReference type="InterPro" id="IPR009056">
    <property type="entry name" value="Cyt_c-like_dom"/>
</dbReference>
<evidence type="ECO:0000259" key="6">
    <source>
        <dbReference type="PROSITE" id="PS51007"/>
    </source>
</evidence>
<dbReference type="InterPro" id="IPR011041">
    <property type="entry name" value="Quinoprot_gluc/sorb_DH_b-prop"/>
</dbReference>
<dbReference type="InterPro" id="IPR055557">
    <property type="entry name" value="DUF7133"/>
</dbReference>
<evidence type="ECO:0000256" key="1">
    <source>
        <dbReference type="ARBA" id="ARBA00022617"/>
    </source>
</evidence>
<dbReference type="Gene3D" id="2.120.10.30">
    <property type="entry name" value="TolB, C-terminal domain"/>
    <property type="match status" value="1"/>
</dbReference>
<dbReference type="PANTHER" id="PTHR33546:SF1">
    <property type="entry name" value="LARGE, MULTIFUNCTIONAL SECRETED PROTEIN"/>
    <property type="match status" value="1"/>
</dbReference>
<dbReference type="SUPFAM" id="SSF48371">
    <property type="entry name" value="ARM repeat"/>
    <property type="match status" value="1"/>
</dbReference>
<name>A0A517VVX1_9PLAN</name>
<dbReference type="Proteomes" id="UP000318704">
    <property type="component" value="Chromosome"/>
</dbReference>
<dbReference type="PROSITE" id="PS51007">
    <property type="entry name" value="CYTC"/>
    <property type="match status" value="1"/>
</dbReference>
<dbReference type="PANTHER" id="PTHR33546">
    <property type="entry name" value="LARGE, MULTIFUNCTIONAL SECRETED PROTEIN-RELATED"/>
    <property type="match status" value="1"/>
</dbReference>